<dbReference type="PROSITE" id="PS50192">
    <property type="entry name" value="T_SNARE"/>
    <property type="match status" value="1"/>
</dbReference>
<organism evidence="14 15">
    <name type="scientific">Desulforapulum autotrophicum (strain ATCC 43914 / DSM 3382 / VKM B-1955 / HRM2)</name>
    <name type="common">Desulfobacterium autotrophicum</name>
    <dbReference type="NCBI Taxonomy" id="177437"/>
    <lineage>
        <taxon>Bacteria</taxon>
        <taxon>Pseudomonadati</taxon>
        <taxon>Thermodesulfobacteriota</taxon>
        <taxon>Desulfobacteria</taxon>
        <taxon>Desulfobacterales</taxon>
        <taxon>Desulfobacteraceae</taxon>
        <taxon>Desulforapulum</taxon>
    </lineage>
</organism>
<gene>
    <name evidence="14" type="primary">mcpA1</name>
    <name evidence="14" type="ordered locus">HRM2_07860</name>
</gene>
<keyword evidence="4" id="KW-0997">Cell inner membrane</keyword>
<name>C0QJP6_DESAH</name>
<dbReference type="Pfam" id="PF02743">
    <property type="entry name" value="dCache_1"/>
    <property type="match status" value="1"/>
</dbReference>
<keyword evidence="15" id="KW-1185">Reference proteome</keyword>
<dbReference type="InterPro" id="IPR000727">
    <property type="entry name" value="T_SNARE_dom"/>
</dbReference>
<dbReference type="Gene3D" id="3.30.450.20">
    <property type="entry name" value="PAS domain"/>
    <property type="match status" value="1"/>
</dbReference>
<evidence type="ECO:0000256" key="3">
    <source>
        <dbReference type="ARBA" id="ARBA00022500"/>
    </source>
</evidence>
<dbReference type="GO" id="GO:0005886">
    <property type="term" value="C:plasma membrane"/>
    <property type="evidence" value="ECO:0007669"/>
    <property type="project" value="UniProtKB-SubCell"/>
</dbReference>
<dbReference type="SUPFAM" id="SSF58104">
    <property type="entry name" value="Methyl-accepting chemotaxis protein (MCP) signaling domain"/>
    <property type="match status" value="1"/>
</dbReference>
<keyword evidence="3" id="KW-0145">Chemotaxis</keyword>
<evidence type="ECO:0000259" key="13">
    <source>
        <dbReference type="PROSITE" id="PS50192"/>
    </source>
</evidence>
<dbReference type="InterPro" id="IPR029151">
    <property type="entry name" value="Sensor-like_sf"/>
</dbReference>
<evidence type="ECO:0000256" key="6">
    <source>
        <dbReference type="ARBA" id="ARBA00022989"/>
    </source>
</evidence>
<feature type="domain" description="T-SNARE coiled-coil homology" evidence="13">
    <location>
        <begin position="552"/>
        <end position="614"/>
    </location>
</feature>
<keyword evidence="2" id="KW-1003">Cell membrane</keyword>
<dbReference type="HOGENOM" id="CLU_000445_107_19_7"/>
<dbReference type="Gene3D" id="1.10.287.950">
    <property type="entry name" value="Methyl-accepting chemotaxis protein"/>
    <property type="match status" value="1"/>
</dbReference>
<evidence type="ECO:0000259" key="12">
    <source>
        <dbReference type="PROSITE" id="PS50111"/>
    </source>
</evidence>
<dbReference type="GO" id="GO:0007165">
    <property type="term" value="P:signal transduction"/>
    <property type="evidence" value="ECO:0007669"/>
    <property type="project" value="UniProtKB-KW"/>
</dbReference>
<dbReference type="STRING" id="177437.HRM2_07860"/>
<evidence type="ECO:0000256" key="10">
    <source>
        <dbReference type="SAM" id="MobiDB-lite"/>
    </source>
</evidence>
<dbReference type="SMART" id="SM00283">
    <property type="entry name" value="MA"/>
    <property type="match status" value="1"/>
</dbReference>
<dbReference type="OrthoDB" id="5428110at2"/>
<evidence type="ECO:0000256" key="8">
    <source>
        <dbReference type="ARBA" id="ARBA00023224"/>
    </source>
</evidence>
<dbReference type="Pfam" id="PF00015">
    <property type="entry name" value="MCPsignal"/>
    <property type="match status" value="1"/>
</dbReference>
<feature type="domain" description="Methyl-accepting transducer" evidence="12">
    <location>
        <begin position="393"/>
        <end position="629"/>
    </location>
</feature>
<dbReference type="eggNOG" id="COG0840">
    <property type="taxonomic scope" value="Bacteria"/>
</dbReference>
<protein>
    <submittedName>
        <fullName evidence="14">McpA1</fullName>
    </submittedName>
</protein>
<dbReference type="EMBL" id="CP001087">
    <property type="protein sequence ID" value="ACN13899.1"/>
    <property type="molecule type" value="Genomic_DNA"/>
</dbReference>
<keyword evidence="8 9" id="KW-0807">Transducer</keyword>
<comment type="subcellular location">
    <subcellularLocation>
        <location evidence="1">Cell inner membrane</location>
        <topology evidence="1">Multi-pass membrane protein</topology>
    </subcellularLocation>
</comment>
<keyword evidence="5 11" id="KW-0812">Transmembrane</keyword>
<dbReference type="SUPFAM" id="SSF103190">
    <property type="entry name" value="Sensory domain-like"/>
    <property type="match status" value="1"/>
</dbReference>
<dbReference type="AlphaFoldDB" id="C0QJP6"/>
<feature type="transmembrane region" description="Helical" evidence="11">
    <location>
        <begin position="6"/>
        <end position="30"/>
    </location>
</feature>
<evidence type="ECO:0000256" key="4">
    <source>
        <dbReference type="ARBA" id="ARBA00022519"/>
    </source>
</evidence>
<dbReference type="PANTHER" id="PTHR32089:SF112">
    <property type="entry name" value="LYSOZYME-LIKE PROTEIN-RELATED"/>
    <property type="match status" value="1"/>
</dbReference>
<accession>C0QJP6</accession>
<evidence type="ECO:0000256" key="11">
    <source>
        <dbReference type="SAM" id="Phobius"/>
    </source>
</evidence>
<dbReference type="CDD" id="cd12914">
    <property type="entry name" value="PDC1_DGC_like"/>
    <property type="match status" value="1"/>
</dbReference>
<dbReference type="eggNOG" id="COG4191">
    <property type="taxonomic scope" value="Bacteria"/>
</dbReference>
<keyword evidence="6 11" id="KW-1133">Transmembrane helix</keyword>
<dbReference type="InterPro" id="IPR033479">
    <property type="entry name" value="dCache_1"/>
</dbReference>
<evidence type="ECO:0000313" key="14">
    <source>
        <dbReference type="EMBL" id="ACN13899.1"/>
    </source>
</evidence>
<evidence type="ECO:0000313" key="15">
    <source>
        <dbReference type="Proteomes" id="UP000000442"/>
    </source>
</evidence>
<feature type="transmembrane region" description="Helical" evidence="11">
    <location>
        <begin position="298"/>
        <end position="318"/>
    </location>
</feature>
<feature type="region of interest" description="Disordered" evidence="10">
    <location>
        <begin position="394"/>
        <end position="416"/>
    </location>
</feature>
<feature type="compositionally biased region" description="Polar residues" evidence="10">
    <location>
        <begin position="394"/>
        <end position="412"/>
    </location>
</feature>
<dbReference type="KEGG" id="dat:HRM2_07860"/>
<keyword evidence="7 11" id="KW-0472">Membrane</keyword>
<dbReference type="InterPro" id="IPR004089">
    <property type="entry name" value="MCPsignal_dom"/>
</dbReference>
<dbReference type="CDD" id="cd12912">
    <property type="entry name" value="PDC2_MCP_like"/>
    <property type="match status" value="1"/>
</dbReference>
<proteinExistence type="predicted"/>
<sequence length="666" mass="69617">MKNRSLKFKLIVGGIVAAIVPLTVVGLFSISKSSSALLSIASGQAEMIAGNLSTMANLSMEQEVKLAQSMAVEPLVVAASSTVLEIGIDNAGDELTALDNYFANVHKQIGGGYESFFAIDTKGQAIADSLGGSYRTMKLSLADRDYFQTAKTGKPFIGTPILSKVSGQPVVVVAVPIRTAGAMVAGVFASVVKLEALSDKITQVKVGETGYPYMLSSKGVVIAHPKKELILQLDATTLQGMEHIISAMISQKSGVEHYTYKGDEKIAGFAPVTGTGWSISVTQNKSEFMKPVRAIQTMVLILGTVFLIITLIGVFWFVRGIMAQLGNDPSEIAKIAASIAQGDLTVGFETKGRAITGVYANMKEMTENLTTMFKDISSGVQTLTSSSTELSAISQQMASGAQQTSERSNSVASAAEEMTASMNSVAAATEQTSTSIQMIVTAAEEMSSTISEIAGNTAKGSQTTAMAVKKAEEVSLKVNELGKAASEISKVTETIADISAQTNLLALNATIEAARAGEAGKGFAVVAGEIKALAQQTADATNEIGSRIGDVQETTQESVLAIKSIVEIINEINTIVTSVAAAIEEQSATTQEISSNVSQAGAGVEEVNQNVNQTSVVANEVAQDINLVSQAAKEMNSGSLQVNKSAGELSKLAETLNVMLSRFKLG</sequence>
<evidence type="ECO:0000256" key="9">
    <source>
        <dbReference type="PROSITE-ProRule" id="PRU00284"/>
    </source>
</evidence>
<evidence type="ECO:0000256" key="2">
    <source>
        <dbReference type="ARBA" id="ARBA00022475"/>
    </source>
</evidence>
<reference evidence="14 15" key="1">
    <citation type="journal article" date="2009" name="Environ. Microbiol.">
        <title>Genome sequence of Desulfobacterium autotrophicum HRM2, a marine sulfate reducer oxidizing organic carbon completely to carbon dioxide.</title>
        <authorList>
            <person name="Strittmatter A.W."/>
            <person name="Liesegang H."/>
            <person name="Rabus R."/>
            <person name="Decker I."/>
            <person name="Amann J."/>
            <person name="Andres S."/>
            <person name="Henne A."/>
            <person name="Fricke W.F."/>
            <person name="Martinez-Arias R."/>
            <person name="Bartels D."/>
            <person name="Goesmann A."/>
            <person name="Krause L."/>
            <person name="Puehler A."/>
            <person name="Klenk H.P."/>
            <person name="Richter M."/>
            <person name="Schuler M."/>
            <person name="Gloeckner F.O."/>
            <person name="Meyerdierks A."/>
            <person name="Gottschalk G."/>
            <person name="Amann R."/>
        </authorList>
    </citation>
    <scope>NUCLEOTIDE SEQUENCE [LARGE SCALE GENOMIC DNA]</scope>
    <source>
        <strain evidence="15">ATCC 43914 / DSM 3382 / HRM2</strain>
    </source>
</reference>
<dbReference type="PANTHER" id="PTHR32089">
    <property type="entry name" value="METHYL-ACCEPTING CHEMOTAXIS PROTEIN MCPB"/>
    <property type="match status" value="1"/>
</dbReference>
<evidence type="ECO:0000256" key="5">
    <source>
        <dbReference type="ARBA" id="ARBA00022692"/>
    </source>
</evidence>
<dbReference type="Proteomes" id="UP000000442">
    <property type="component" value="Chromosome"/>
</dbReference>
<evidence type="ECO:0000256" key="7">
    <source>
        <dbReference type="ARBA" id="ARBA00023136"/>
    </source>
</evidence>
<dbReference type="RefSeq" id="WP_012663143.1">
    <property type="nucleotide sequence ID" value="NC_012108.1"/>
</dbReference>
<dbReference type="PROSITE" id="PS50111">
    <property type="entry name" value="CHEMOTAXIS_TRANSDUC_2"/>
    <property type="match status" value="1"/>
</dbReference>
<evidence type="ECO:0000256" key="1">
    <source>
        <dbReference type="ARBA" id="ARBA00004429"/>
    </source>
</evidence>
<dbReference type="GO" id="GO:0006935">
    <property type="term" value="P:chemotaxis"/>
    <property type="evidence" value="ECO:0007669"/>
    <property type="project" value="UniProtKB-KW"/>
</dbReference>